<evidence type="ECO:0000313" key="2">
    <source>
        <dbReference type="EMBL" id="KAJ7077433.1"/>
    </source>
</evidence>
<feature type="compositionally biased region" description="Polar residues" evidence="1">
    <location>
        <begin position="84"/>
        <end position="106"/>
    </location>
</feature>
<feature type="region of interest" description="Disordered" evidence="1">
    <location>
        <begin position="34"/>
        <end position="106"/>
    </location>
</feature>
<proteinExistence type="predicted"/>
<keyword evidence="3" id="KW-1185">Reference proteome</keyword>
<evidence type="ECO:0000256" key="1">
    <source>
        <dbReference type="SAM" id="MobiDB-lite"/>
    </source>
</evidence>
<name>A0AAD6XKH0_9AGAR</name>
<dbReference type="Proteomes" id="UP001222325">
    <property type="component" value="Unassembled WGS sequence"/>
</dbReference>
<comment type="caution">
    <text evidence="2">The sequence shown here is derived from an EMBL/GenBank/DDBJ whole genome shotgun (WGS) entry which is preliminary data.</text>
</comment>
<gene>
    <name evidence="2" type="ORF">B0H15DRAFT_955122</name>
</gene>
<dbReference type="AlphaFoldDB" id="A0AAD6XKH0"/>
<feature type="region of interest" description="Disordered" evidence="1">
    <location>
        <begin position="386"/>
        <end position="454"/>
    </location>
</feature>
<evidence type="ECO:0000313" key="3">
    <source>
        <dbReference type="Proteomes" id="UP001222325"/>
    </source>
</evidence>
<reference evidence="2" key="1">
    <citation type="submission" date="2023-03" db="EMBL/GenBank/DDBJ databases">
        <title>Massive genome expansion in bonnet fungi (Mycena s.s.) driven by repeated elements and novel gene families across ecological guilds.</title>
        <authorList>
            <consortium name="Lawrence Berkeley National Laboratory"/>
            <person name="Harder C.B."/>
            <person name="Miyauchi S."/>
            <person name="Viragh M."/>
            <person name="Kuo A."/>
            <person name="Thoen E."/>
            <person name="Andreopoulos B."/>
            <person name="Lu D."/>
            <person name="Skrede I."/>
            <person name="Drula E."/>
            <person name="Henrissat B."/>
            <person name="Morin E."/>
            <person name="Kohler A."/>
            <person name="Barry K."/>
            <person name="LaButti K."/>
            <person name="Morin E."/>
            <person name="Salamov A."/>
            <person name="Lipzen A."/>
            <person name="Mereny Z."/>
            <person name="Hegedus B."/>
            <person name="Baldrian P."/>
            <person name="Stursova M."/>
            <person name="Weitz H."/>
            <person name="Taylor A."/>
            <person name="Grigoriev I.V."/>
            <person name="Nagy L.G."/>
            <person name="Martin F."/>
            <person name="Kauserud H."/>
        </authorList>
    </citation>
    <scope>NUCLEOTIDE SEQUENCE</scope>
    <source>
        <strain evidence="2">CBHHK173m</strain>
    </source>
</reference>
<organism evidence="2 3">
    <name type="scientific">Mycena belliarum</name>
    <dbReference type="NCBI Taxonomy" id="1033014"/>
    <lineage>
        <taxon>Eukaryota</taxon>
        <taxon>Fungi</taxon>
        <taxon>Dikarya</taxon>
        <taxon>Basidiomycota</taxon>
        <taxon>Agaricomycotina</taxon>
        <taxon>Agaricomycetes</taxon>
        <taxon>Agaricomycetidae</taxon>
        <taxon>Agaricales</taxon>
        <taxon>Marasmiineae</taxon>
        <taxon>Mycenaceae</taxon>
        <taxon>Mycena</taxon>
    </lineage>
</organism>
<feature type="compositionally biased region" description="Pro residues" evidence="1">
    <location>
        <begin position="60"/>
        <end position="73"/>
    </location>
</feature>
<accession>A0AAD6XKH0</accession>
<dbReference type="EMBL" id="JARJCN010000073">
    <property type="protein sequence ID" value="KAJ7077433.1"/>
    <property type="molecule type" value="Genomic_DNA"/>
</dbReference>
<feature type="compositionally biased region" description="Pro residues" evidence="1">
    <location>
        <begin position="34"/>
        <end position="51"/>
    </location>
</feature>
<protein>
    <submittedName>
        <fullName evidence="2">Uncharacterized protein</fullName>
    </submittedName>
</protein>
<sequence>MSRRPAHLLCAPTAHAPAAILDLGPAIVYAPAFPAPPRPHHPPPSPTPGPPYAQRLAPVPMTPPATPTAPAVPTPLRKPRAHIEQNTLTTSSPFRPSQSRGCPSHIQASSQPCGTACLPPLAAPAPLSACGSLPSLITPVGFRLTNAAAARAPCRALDATRESAGRGPAPPTSRPTGGVSAYDAWWHPHPVRILCILAARRKFATSLTHPPTSALAPRTQIPGVDAVPAAGRNSTAARTSSTHSPRCLRLRCAFKPPPPALLQASRERRARVVAARVTYHLAKRQSVAISPSSRRKRSSGSFPPLVAYSPPFLVAYQAADAPATGSQAASASLQSLRAFFPALRVLDRAAALKASLIAAKLMSPTCSKATVIGKAVDFCALGSMSGPRASAAPKQTGWRRPKTTRTSDEDDAESDNSVGRKRKTPKVEPKPVRKLPAAAAPTEGGENNKCGHPRKVAPLPPATLPPSPPLSIELLAVFVLCSSANANLSAACGPQHGVPTRTGPAPVQGLGLAQAFQLLTSGLVPLGQSI</sequence>